<reference evidence="1 2" key="1">
    <citation type="journal article" date="2020" name="bioRxiv">
        <title>Metabolic contributions of an alphaproteobacterial endosymbiont in the apicomplexan Cardiosporidium cionae.</title>
        <authorList>
            <person name="Hunter E.S."/>
            <person name="Paight C.J."/>
            <person name="Lane C.E."/>
        </authorList>
    </citation>
    <scope>NUCLEOTIDE SEQUENCE [LARGE SCALE GENOMIC DNA]</scope>
    <source>
        <strain evidence="1">ESH_2018</strain>
    </source>
</reference>
<accession>A0ABQ7JAV1</accession>
<comment type="caution">
    <text evidence="1">The sequence shown here is derived from an EMBL/GenBank/DDBJ whole genome shotgun (WGS) entry which is preliminary data.</text>
</comment>
<dbReference type="PANTHER" id="PTHR10476">
    <property type="entry name" value="CHARGED MULTIVESICULAR BODY PROTEIN"/>
    <property type="match status" value="1"/>
</dbReference>
<sequence>MGQKQSLGDVIFDMKIKSKEMQKFATKCTKEERAEKLKVKKALEANNVDSAQLYAQNAIRKRHESLNCLKLSSKLDTVATQLETADRSQSMNKSLCQAVPSLSKAMNTLNIEKLSESMVEFEKVLEDLDVRSEYVANTVDATAASTTPPDQVKKLIAEVAEEHALDVSRLVEGVPSHSKLGIDELDVAKRMEKL</sequence>
<name>A0ABQ7JAV1_9APIC</name>
<organism evidence="1 2">
    <name type="scientific">Cardiosporidium cionae</name>
    <dbReference type="NCBI Taxonomy" id="476202"/>
    <lineage>
        <taxon>Eukaryota</taxon>
        <taxon>Sar</taxon>
        <taxon>Alveolata</taxon>
        <taxon>Apicomplexa</taxon>
        <taxon>Aconoidasida</taxon>
        <taxon>Nephromycida</taxon>
        <taxon>Cardiosporidium</taxon>
    </lineage>
</organism>
<dbReference type="InterPro" id="IPR005024">
    <property type="entry name" value="Snf7_fam"/>
</dbReference>
<dbReference type="Pfam" id="PF03357">
    <property type="entry name" value="Snf7"/>
    <property type="match status" value="1"/>
</dbReference>
<dbReference type="Proteomes" id="UP000823046">
    <property type="component" value="Unassembled WGS sequence"/>
</dbReference>
<keyword evidence="2" id="KW-1185">Reference proteome</keyword>
<proteinExistence type="predicted"/>
<evidence type="ECO:0000313" key="2">
    <source>
        <dbReference type="Proteomes" id="UP000823046"/>
    </source>
</evidence>
<gene>
    <name evidence="1" type="ORF">IE077_002442</name>
</gene>
<dbReference type="EMBL" id="JADAQX010000232">
    <property type="protein sequence ID" value="KAF8821126.1"/>
    <property type="molecule type" value="Genomic_DNA"/>
</dbReference>
<evidence type="ECO:0000313" key="1">
    <source>
        <dbReference type="EMBL" id="KAF8821126.1"/>
    </source>
</evidence>
<protein>
    <submittedName>
        <fullName evidence="1">SNF7 family protein</fullName>
    </submittedName>
</protein>
<dbReference type="Gene3D" id="6.10.140.1230">
    <property type="match status" value="1"/>
</dbReference>